<dbReference type="OrthoDB" id="2586028at2"/>
<sequence>MRREGYRVIKGIDKYLHSFGGDSWNTPICPNCDTNLHLIFNFDLKDNRLEKLSNGQLDRIPLISCLNCSSYWSTQVFEIEPRTGTITILKQTDGEKWISEKEDHLPNPLPFSNVKFEELYETDTPSNEGDTDKAFEDFGSEYICRILGEPLIATEPIQNKCYSCNEDMEYVATICSEDFDSEGLVHEGFTFNFGESFLYFYICKSCNLLQTEMQST</sequence>
<evidence type="ECO:0000313" key="1">
    <source>
        <dbReference type="EMBL" id="OAS14697.1"/>
    </source>
</evidence>
<name>A0A198A0R9_9BACL</name>
<reference evidence="1 2" key="1">
    <citation type="submission" date="2016-05" db="EMBL/GenBank/DDBJ databases">
        <title>Paenibacillus sp. 1ZS3-15 nov., isolated from the rhizosphere soil.</title>
        <authorList>
            <person name="Zhang X.X."/>
            <person name="Zhang J."/>
        </authorList>
    </citation>
    <scope>NUCLEOTIDE SEQUENCE [LARGE SCALE GENOMIC DNA]</scope>
    <source>
        <strain evidence="1 2">1ZS3-15</strain>
    </source>
</reference>
<gene>
    <name evidence="1" type="ORF">A8708_23650</name>
</gene>
<evidence type="ECO:0000313" key="2">
    <source>
        <dbReference type="Proteomes" id="UP000078454"/>
    </source>
</evidence>
<evidence type="ECO:0008006" key="3">
    <source>
        <dbReference type="Google" id="ProtNLM"/>
    </source>
</evidence>
<dbReference type="Proteomes" id="UP000078454">
    <property type="component" value="Unassembled WGS sequence"/>
</dbReference>
<comment type="caution">
    <text evidence="1">The sequence shown here is derived from an EMBL/GenBank/DDBJ whole genome shotgun (WGS) entry which is preliminary data.</text>
</comment>
<dbReference type="RefSeq" id="WP_068669222.1">
    <property type="nucleotide sequence ID" value="NZ_LYPB01000088.1"/>
</dbReference>
<dbReference type="EMBL" id="LYPB01000088">
    <property type="protein sequence ID" value="OAS14697.1"/>
    <property type="molecule type" value="Genomic_DNA"/>
</dbReference>
<dbReference type="AlphaFoldDB" id="A0A198A0R9"/>
<proteinExistence type="predicted"/>
<organism evidence="1 2">
    <name type="scientific">Paenibacillus oryzisoli</name>
    <dbReference type="NCBI Taxonomy" id="1850517"/>
    <lineage>
        <taxon>Bacteria</taxon>
        <taxon>Bacillati</taxon>
        <taxon>Bacillota</taxon>
        <taxon>Bacilli</taxon>
        <taxon>Bacillales</taxon>
        <taxon>Paenibacillaceae</taxon>
        <taxon>Paenibacillus</taxon>
    </lineage>
</organism>
<accession>A0A198A0R9</accession>
<dbReference type="STRING" id="1850517.A8708_23650"/>
<protein>
    <recommendedName>
        <fullName evidence="3">DUF1963 domain-containing protein</fullName>
    </recommendedName>
</protein>
<keyword evidence="2" id="KW-1185">Reference proteome</keyword>